<keyword evidence="2" id="KW-0547">Nucleotide-binding</keyword>
<evidence type="ECO:0000259" key="7">
    <source>
        <dbReference type="Pfam" id="PF18052"/>
    </source>
</evidence>
<evidence type="ECO:0000259" key="5">
    <source>
        <dbReference type="Pfam" id="PF00931"/>
    </source>
</evidence>
<keyword evidence="11" id="KW-1185">Reference proteome</keyword>
<dbReference type="PRINTS" id="PR00364">
    <property type="entry name" value="DISEASERSIST"/>
</dbReference>
<evidence type="ECO:0000256" key="4">
    <source>
        <dbReference type="SAM" id="Phobius"/>
    </source>
</evidence>
<accession>A0AAE0CGR0</accession>
<dbReference type="InterPro" id="IPR036388">
    <property type="entry name" value="WH-like_DNA-bd_sf"/>
</dbReference>
<dbReference type="Gene3D" id="1.10.8.430">
    <property type="entry name" value="Helical domain of apoptotic protease-activating factors"/>
    <property type="match status" value="1"/>
</dbReference>
<comment type="caution">
    <text evidence="10">The sequence shown here is derived from an EMBL/GenBank/DDBJ whole genome shotgun (WGS) entry which is preliminary data.</text>
</comment>
<dbReference type="Gene3D" id="3.80.10.10">
    <property type="entry name" value="Ribonuclease Inhibitor"/>
    <property type="match status" value="1"/>
</dbReference>
<dbReference type="SUPFAM" id="SSF52540">
    <property type="entry name" value="P-loop containing nucleoside triphosphate hydrolases"/>
    <property type="match status" value="1"/>
</dbReference>
<feature type="domain" description="NB-ARC" evidence="5">
    <location>
        <begin position="228"/>
        <end position="379"/>
    </location>
</feature>
<dbReference type="Pfam" id="PF18052">
    <property type="entry name" value="Rx_N"/>
    <property type="match status" value="1"/>
</dbReference>
<evidence type="ECO:0008006" key="12">
    <source>
        <dbReference type="Google" id="ProtNLM"/>
    </source>
</evidence>
<dbReference type="Pfam" id="PF00931">
    <property type="entry name" value="NB-ARC"/>
    <property type="match status" value="1"/>
</dbReference>
<dbReference type="InterPro" id="IPR042197">
    <property type="entry name" value="Apaf_helical"/>
</dbReference>
<keyword evidence="4" id="KW-1133">Transmembrane helix</keyword>
<feature type="transmembrane region" description="Helical" evidence="4">
    <location>
        <begin position="1294"/>
        <end position="1318"/>
    </location>
</feature>
<dbReference type="Pfam" id="PF23598">
    <property type="entry name" value="LRR_14"/>
    <property type="match status" value="1"/>
</dbReference>
<dbReference type="InterPro" id="IPR032675">
    <property type="entry name" value="LRR_dom_sf"/>
</dbReference>
<dbReference type="Pfam" id="PF13968">
    <property type="entry name" value="DUF4220"/>
    <property type="match status" value="1"/>
</dbReference>
<keyword evidence="3" id="KW-0611">Plant defense</keyword>
<dbReference type="InterPro" id="IPR007658">
    <property type="entry name" value="DUF594"/>
</dbReference>
<evidence type="ECO:0000256" key="1">
    <source>
        <dbReference type="ARBA" id="ARBA00022737"/>
    </source>
</evidence>
<dbReference type="InterPro" id="IPR058922">
    <property type="entry name" value="WHD_DRP"/>
</dbReference>
<feature type="transmembrane region" description="Helical" evidence="4">
    <location>
        <begin position="1330"/>
        <end position="1353"/>
    </location>
</feature>
<feature type="domain" description="Disease resistance N-terminal" evidence="7">
    <location>
        <begin position="9"/>
        <end position="90"/>
    </location>
</feature>
<dbReference type="InterPro" id="IPR027417">
    <property type="entry name" value="P-loop_NTPase"/>
</dbReference>
<evidence type="ECO:0000256" key="2">
    <source>
        <dbReference type="ARBA" id="ARBA00022741"/>
    </source>
</evidence>
<proteinExistence type="predicted"/>
<keyword evidence="1" id="KW-0677">Repeat</keyword>
<name>A0AAE0CGR0_9ROSI</name>
<sequence>MDVEISISLSVSINKLQDLLGDEKTSSNPRLQKEIQTTINNLQLLNQFLKDLEASSSGGSANDPRASQLLKAVYSVEDATDTFLIIMSKEIYLFNKWRKDSCTQKMKFFCSHKMKASYPIRFAKKMKKFNYDVRRLVEIKEAGTSDIENNNDTQLLRFQNDRDHLIRKRQHWGRIISDFCLEDETHVVGLQQQINQLVARLIPQLIRNDGHSGGIEIQDLDVQQHRVESIEVIAVVGEGGSGKTTLATSVYNRIDVKRHFTVRAWVRIPILFKARDVLVDILAQIDQYELVDATLSEYGLMLKLTKVLKGTRFLIVLDDVETLQVWNSLVIALSFPSQGGKIIIIVRSKDYLPENGYSTLNICKLNNEESWKLFSNKVRISEEELNNNSELITLKEQILKICGGLPSTIVLLGGLLSTKEKSFAEWSRVLTMLANSTNEDILALSYQDLPSEVKPCFLHMGLFPKRFEIPVRRLIHLWCAGGFVATTIPEEVDPEDVAEMCMEELVARNMVQVIRWGAEGSPKTCCIMPNVLYDFFSSKAANNVGFRRLAANVEMDNYTRSYVAFNTLVPITPAMAIYEFLRRITSKRGFGLLRVLDLEGVYRPFLPSNQIGRLFLLTYLSLRSTFIDHLPEWVGHMPYLETLDVKHTNIYSVRLPKANKLRHLYLNNIFYHLPYSTILCTLKGVKFEAGIRDRSDMINVFRMTRLTKLGFLSELYPTRTEVEGINQLTQLQSLKLKLYIGCTDQQKRSTCVTFFINLLSFAEHHRLQDLYLLAELPQSVSNVGFLPPNLRKLTLSRSKLKEDPMPVLGKLPHLNILRLLSRSYVGENMACLSIGFPKLYLLKLWELPVRVWTVEEGAMPCLRLLEIRSCDNLELPQGLQNVTALKELVLTNMPTASRAAAEQSLHGEDVYVRNNSWNSDPFPIRVGYELPPPNGVSVFNSRVCYFCKSDRISSNFFHKYQISPCIIVSILIYSTNRRTVLELIPPKWRTLWKEWDLRLAVLISLFIHVLLSILGNRRKYNRKLWIRILVWSAYTAADSVAIFALGIISNNLSDLLQDRCDVGRLEQTIELATVWAQLLFLHMGGPDSITAYALEDNELWLRQLLGLVSQAFGTIYLIFLSRTDEEGSRFSILSIMMFIVGFIKYGERTWVLRAASYQIHRKSVQDEWIDHFNERSTLEDFTLKNKMDKEYKSRSYEGYIVRIDKCPHQVPVSIYFSGLSNDSISDENKFRIVNRFFSATKHLFVDAAISSSYRNTVQTVFRNISLEDAFQVNEIQIGMIYDLRYTKAPLSHSFFGLCLRFVTFFLTCCSLVFFSFFLDHKAKNYSKIDLSITFLLLAVAVVLEISSASALIFSDRFALWLIKHNKDSTFRSLNSFRLVKSPRWSNSMSQYTLICGTRKTKPLLSCGRFLKIGTRKCHEWNTQVTNDLKEMIFWYFKEKSEESAVDGKNPFTALPTTTNTNQEEEQGMSIWEQYEYKMIIWSIATEILYYIDREVNPRYFEENPKLKAIKRISRYMLYLLVKNPSMISAETGLMVVTFEHLTNETDQYYYSHKADECKYLTQKFRDKTHDEDQNRCLMGNAIKLVKELQDTVQNQEERWERIGKTWMEMLGYAARKSKSNNHTQQLRRGGEFITHVWLLMAYFGLTDHFQIPSPSIPHRLISK</sequence>
<dbReference type="GO" id="GO:0006952">
    <property type="term" value="P:defense response"/>
    <property type="evidence" value="ECO:0007669"/>
    <property type="project" value="UniProtKB-KW"/>
</dbReference>
<keyword evidence="4" id="KW-0812">Transmembrane</keyword>
<evidence type="ECO:0000313" key="11">
    <source>
        <dbReference type="Proteomes" id="UP001280121"/>
    </source>
</evidence>
<evidence type="ECO:0000256" key="3">
    <source>
        <dbReference type="ARBA" id="ARBA00022821"/>
    </source>
</evidence>
<dbReference type="SUPFAM" id="SSF52058">
    <property type="entry name" value="L domain-like"/>
    <property type="match status" value="1"/>
</dbReference>
<dbReference type="Gene3D" id="1.10.10.10">
    <property type="entry name" value="Winged helix-like DNA-binding domain superfamily/Winged helix DNA-binding domain"/>
    <property type="match status" value="1"/>
</dbReference>
<feature type="transmembrane region" description="Helical" evidence="4">
    <location>
        <begin position="995"/>
        <end position="1016"/>
    </location>
</feature>
<evidence type="ECO:0000259" key="9">
    <source>
        <dbReference type="Pfam" id="PF23598"/>
    </source>
</evidence>
<feature type="transmembrane region" description="Helical" evidence="4">
    <location>
        <begin position="1127"/>
        <end position="1146"/>
    </location>
</feature>
<dbReference type="EMBL" id="JANJYI010000004">
    <property type="protein sequence ID" value="KAK2651461.1"/>
    <property type="molecule type" value="Genomic_DNA"/>
</dbReference>
<organism evidence="10 11">
    <name type="scientific">Dipteronia dyeriana</name>
    <dbReference type="NCBI Taxonomy" id="168575"/>
    <lineage>
        <taxon>Eukaryota</taxon>
        <taxon>Viridiplantae</taxon>
        <taxon>Streptophyta</taxon>
        <taxon>Embryophyta</taxon>
        <taxon>Tracheophyta</taxon>
        <taxon>Spermatophyta</taxon>
        <taxon>Magnoliopsida</taxon>
        <taxon>eudicotyledons</taxon>
        <taxon>Gunneridae</taxon>
        <taxon>Pentapetalae</taxon>
        <taxon>rosids</taxon>
        <taxon>malvids</taxon>
        <taxon>Sapindales</taxon>
        <taxon>Sapindaceae</taxon>
        <taxon>Hippocastanoideae</taxon>
        <taxon>Acereae</taxon>
        <taxon>Dipteronia</taxon>
    </lineage>
</organism>
<feature type="domain" description="Disease resistance protein winged helix" evidence="8">
    <location>
        <begin position="462"/>
        <end position="535"/>
    </location>
</feature>
<evidence type="ECO:0000259" key="6">
    <source>
        <dbReference type="Pfam" id="PF13968"/>
    </source>
</evidence>
<feature type="domain" description="DUF4220" evidence="6">
    <location>
        <begin position="1031"/>
        <end position="1394"/>
    </location>
</feature>
<dbReference type="Pfam" id="PF23559">
    <property type="entry name" value="WHD_DRP"/>
    <property type="match status" value="1"/>
</dbReference>
<evidence type="ECO:0000313" key="10">
    <source>
        <dbReference type="EMBL" id="KAK2651461.1"/>
    </source>
</evidence>
<dbReference type="Proteomes" id="UP001280121">
    <property type="component" value="Unassembled WGS sequence"/>
</dbReference>
<dbReference type="Pfam" id="PF04578">
    <property type="entry name" value="DUF594"/>
    <property type="match status" value="1"/>
</dbReference>
<dbReference type="GO" id="GO:0043531">
    <property type="term" value="F:ADP binding"/>
    <property type="evidence" value="ECO:0007669"/>
    <property type="project" value="InterPro"/>
</dbReference>
<protein>
    <recommendedName>
        <fullName evidence="12">NB-ARC domain-containing protein</fullName>
    </recommendedName>
</protein>
<feature type="transmembrane region" description="Helical" evidence="4">
    <location>
        <begin position="1028"/>
        <end position="1048"/>
    </location>
</feature>
<feature type="transmembrane region" description="Helical" evidence="4">
    <location>
        <begin position="1101"/>
        <end position="1121"/>
    </location>
</feature>
<dbReference type="InterPro" id="IPR002182">
    <property type="entry name" value="NB-ARC"/>
</dbReference>
<dbReference type="InterPro" id="IPR025315">
    <property type="entry name" value="DUF4220"/>
</dbReference>
<dbReference type="PANTHER" id="PTHR31325">
    <property type="entry name" value="OS01G0798800 PROTEIN-RELATED"/>
    <property type="match status" value="1"/>
</dbReference>
<evidence type="ECO:0000259" key="8">
    <source>
        <dbReference type="Pfam" id="PF23559"/>
    </source>
</evidence>
<reference evidence="10" key="1">
    <citation type="journal article" date="2023" name="Plant J.">
        <title>Genome sequences and population genomics provide insights into the demographic history, inbreeding, and mutation load of two 'living fossil' tree species of Dipteronia.</title>
        <authorList>
            <person name="Feng Y."/>
            <person name="Comes H.P."/>
            <person name="Chen J."/>
            <person name="Zhu S."/>
            <person name="Lu R."/>
            <person name="Zhang X."/>
            <person name="Li P."/>
            <person name="Qiu J."/>
            <person name="Olsen K.M."/>
            <person name="Qiu Y."/>
        </authorList>
    </citation>
    <scope>NUCLEOTIDE SEQUENCE</scope>
    <source>
        <strain evidence="10">KIB01</strain>
    </source>
</reference>
<dbReference type="GO" id="GO:0051707">
    <property type="term" value="P:response to other organism"/>
    <property type="evidence" value="ECO:0007669"/>
    <property type="project" value="UniProtKB-ARBA"/>
</dbReference>
<dbReference type="Gene3D" id="3.40.50.300">
    <property type="entry name" value="P-loop containing nucleotide triphosphate hydrolases"/>
    <property type="match status" value="1"/>
</dbReference>
<dbReference type="InterPro" id="IPR055414">
    <property type="entry name" value="LRR_R13L4/SHOC2-like"/>
</dbReference>
<dbReference type="InterPro" id="IPR041118">
    <property type="entry name" value="Rx_N"/>
</dbReference>
<gene>
    <name evidence="10" type="ORF">Ddye_011317</name>
</gene>
<feature type="domain" description="Disease resistance R13L4/SHOC-2-like LRR" evidence="9">
    <location>
        <begin position="586"/>
        <end position="890"/>
    </location>
</feature>
<dbReference type="CDD" id="cd01983">
    <property type="entry name" value="SIMIBI"/>
    <property type="match status" value="1"/>
</dbReference>
<keyword evidence="4" id="KW-0472">Membrane</keyword>